<evidence type="ECO:0000313" key="2">
    <source>
        <dbReference type="EMBL" id="MDT0496328.1"/>
    </source>
</evidence>
<accession>A0ABU2WEN2</accession>
<organism evidence="2 3">
    <name type="scientific">Banduia mediterranea</name>
    <dbReference type="NCBI Taxonomy" id="3075609"/>
    <lineage>
        <taxon>Bacteria</taxon>
        <taxon>Pseudomonadati</taxon>
        <taxon>Pseudomonadota</taxon>
        <taxon>Gammaproteobacteria</taxon>
        <taxon>Nevskiales</taxon>
        <taxon>Algiphilaceae</taxon>
        <taxon>Banduia</taxon>
    </lineage>
</organism>
<dbReference type="RefSeq" id="WP_311363721.1">
    <property type="nucleotide sequence ID" value="NZ_JAVRIC010000003.1"/>
</dbReference>
<keyword evidence="1" id="KW-0812">Transmembrane</keyword>
<sequence>MRRSSALGLSLIELMVAMVLGLLLIAGVIEIFVQSKHGYRVQESSARMQESARFALDALGRDLRHADFWGGVDVAGQAALPPELISDSAAPCSLSWFADYRYGIGGYDGAASSPLPTCTVSSYQAQTDVLVIRHADPNNLIDESSFVSDPADEMPALLFRGIVGRGGLVFAPAQRNAAKAALSGDQSNGVFNYGVRGAAYYIATFKSGGVDRPTLYINASDTSNSQPLVEGIEQLQIAYGLDTDSNDIVDRYAAASALATADWARVISVRVGIVARGDTRDARDADTNVYAMPGAYDFTPAASERFYPRKLFVRDFQLRNRTRQ</sequence>
<reference evidence="2 3" key="1">
    <citation type="submission" date="2023-09" db="EMBL/GenBank/DDBJ databases">
        <authorList>
            <person name="Rey-Velasco X."/>
        </authorList>
    </citation>
    <scope>NUCLEOTIDE SEQUENCE [LARGE SCALE GENOMIC DNA]</scope>
    <source>
        <strain evidence="2 3">W345</strain>
    </source>
</reference>
<dbReference type="Proteomes" id="UP001254608">
    <property type="component" value="Unassembled WGS sequence"/>
</dbReference>
<dbReference type="InterPro" id="IPR032092">
    <property type="entry name" value="PilW"/>
</dbReference>
<protein>
    <submittedName>
        <fullName evidence="2">PilW family protein</fullName>
    </submittedName>
</protein>
<evidence type="ECO:0000313" key="3">
    <source>
        <dbReference type="Proteomes" id="UP001254608"/>
    </source>
</evidence>
<keyword evidence="1" id="KW-0472">Membrane</keyword>
<feature type="transmembrane region" description="Helical" evidence="1">
    <location>
        <begin position="12"/>
        <end position="33"/>
    </location>
</feature>
<gene>
    <name evidence="2" type="ORF">RM530_02960</name>
</gene>
<keyword evidence="3" id="KW-1185">Reference proteome</keyword>
<comment type="caution">
    <text evidence="2">The sequence shown here is derived from an EMBL/GenBank/DDBJ whole genome shotgun (WGS) entry which is preliminary data.</text>
</comment>
<dbReference type="Pfam" id="PF16074">
    <property type="entry name" value="PilW"/>
    <property type="match status" value="1"/>
</dbReference>
<evidence type="ECO:0000256" key="1">
    <source>
        <dbReference type="SAM" id="Phobius"/>
    </source>
</evidence>
<dbReference type="EMBL" id="JAVRIC010000003">
    <property type="protein sequence ID" value="MDT0496328.1"/>
    <property type="molecule type" value="Genomic_DNA"/>
</dbReference>
<proteinExistence type="predicted"/>
<name>A0ABU2WEN2_9GAMM</name>
<keyword evidence="1" id="KW-1133">Transmembrane helix</keyword>